<reference evidence="5" key="2">
    <citation type="submission" date="2025-09" db="UniProtKB">
        <authorList>
            <consortium name="Ensembl"/>
        </authorList>
    </citation>
    <scope>IDENTIFICATION</scope>
</reference>
<dbReference type="InterPro" id="IPR033116">
    <property type="entry name" value="TRYPSIN_SER"/>
</dbReference>
<keyword evidence="3" id="KW-0645">Protease</keyword>
<reference evidence="5" key="1">
    <citation type="submission" date="2025-08" db="UniProtKB">
        <authorList>
            <consortium name="Ensembl"/>
        </authorList>
    </citation>
    <scope>IDENTIFICATION</scope>
</reference>
<evidence type="ECO:0000256" key="2">
    <source>
        <dbReference type="ARBA" id="ARBA00023157"/>
    </source>
</evidence>
<dbReference type="PANTHER" id="PTHR24253">
    <property type="entry name" value="TRANSMEMBRANE PROTEASE SERINE"/>
    <property type="match status" value="1"/>
</dbReference>
<dbReference type="PROSITE" id="PS00135">
    <property type="entry name" value="TRYPSIN_SER"/>
    <property type="match status" value="1"/>
</dbReference>
<dbReference type="GO" id="GO:0035821">
    <property type="term" value="P:modulation of process of another organism"/>
    <property type="evidence" value="ECO:0007669"/>
    <property type="project" value="UniProtKB-ARBA"/>
</dbReference>
<comment type="similarity">
    <text evidence="1">Belongs to the peptidase S1 family. Snake venom subfamily.</text>
</comment>
<dbReference type="GO" id="GO:0006508">
    <property type="term" value="P:proteolysis"/>
    <property type="evidence" value="ECO:0007669"/>
    <property type="project" value="UniProtKB-KW"/>
</dbReference>
<dbReference type="PROSITE" id="PS00134">
    <property type="entry name" value="TRYPSIN_HIS"/>
    <property type="match status" value="1"/>
</dbReference>
<evidence type="ECO:0000313" key="6">
    <source>
        <dbReference type="Proteomes" id="UP000694421"/>
    </source>
</evidence>
<dbReference type="CDD" id="cd00190">
    <property type="entry name" value="Tryp_SPc"/>
    <property type="match status" value="1"/>
</dbReference>
<keyword evidence="3" id="KW-0720">Serine protease</keyword>
<evidence type="ECO:0000259" key="4">
    <source>
        <dbReference type="PROSITE" id="PS50240"/>
    </source>
</evidence>
<protein>
    <recommendedName>
        <fullName evidence="4">Peptidase S1 domain-containing protein</fullName>
    </recommendedName>
</protein>
<organism evidence="5 6">
    <name type="scientific">Salvator merianae</name>
    <name type="common">Argentine black and white tegu</name>
    <name type="synonym">Tupinambis merianae</name>
    <dbReference type="NCBI Taxonomy" id="96440"/>
    <lineage>
        <taxon>Eukaryota</taxon>
        <taxon>Metazoa</taxon>
        <taxon>Chordata</taxon>
        <taxon>Craniata</taxon>
        <taxon>Vertebrata</taxon>
        <taxon>Euteleostomi</taxon>
        <taxon>Lepidosauria</taxon>
        <taxon>Squamata</taxon>
        <taxon>Bifurcata</taxon>
        <taxon>Unidentata</taxon>
        <taxon>Episquamata</taxon>
        <taxon>Laterata</taxon>
        <taxon>Teiioidea</taxon>
        <taxon>Teiidae</taxon>
        <taxon>Salvator</taxon>
    </lineage>
</organism>
<dbReference type="InterPro" id="IPR043504">
    <property type="entry name" value="Peptidase_S1_PA_chymotrypsin"/>
</dbReference>
<feature type="domain" description="Peptidase S1" evidence="4">
    <location>
        <begin position="59"/>
        <end position="296"/>
    </location>
</feature>
<dbReference type="AlphaFoldDB" id="A0A8D0BHG0"/>
<dbReference type="InterPro" id="IPR018114">
    <property type="entry name" value="TRYPSIN_HIS"/>
</dbReference>
<evidence type="ECO:0000256" key="1">
    <source>
        <dbReference type="ARBA" id="ARBA00009228"/>
    </source>
</evidence>
<dbReference type="InterPro" id="IPR009003">
    <property type="entry name" value="Peptidase_S1_PA"/>
</dbReference>
<dbReference type="SMART" id="SM00020">
    <property type="entry name" value="Tryp_SPc"/>
    <property type="match status" value="1"/>
</dbReference>
<sequence length="351" mass="38625">MPACLPPPPKNVQNWALVKTSVGKRVGRQWGKDGVGGGCRNHFPFLAACGQPPISLNRIVKGQDTVPGEFPWQISLQLNKRHVCGGSLISDEWVITAAHCFYQDLSQYQVLLGVTQLSNPGPQACCLGVKQVIVNPTYAGQTSSGDIALVQLSRRVQYSDLILPICLPDASVKFPPGKVCWVTGWGNLLDLPSPQTLQKLQVPIIDSRTCGELYRTNMGDGLTPRIIKEDMICAGFAEGLKDACKGDSGGPMVCLIGHSWVLAGIVSWGEGCAIKNRPGVYSRLTYYQNWIHRYIPDIQFVKEQNSHGVRELRDWRQYTKVQKSPVDHSPSHGFSLMASRLVFIVCLLIAM</sequence>
<dbReference type="GO" id="GO:0004252">
    <property type="term" value="F:serine-type endopeptidase activity"/>
    <property type="evidence" value="ECO:0007669"/>
    <property type="project" value="InterPro"/>
</dbReference>
<dbReference type="SUPFAM" id="SSF50494">
    <property type="entry name" value="Trypsin-like serine proteases"/>
    <property type="match status" value="1"/>
</dbReference>
<dbReference type="Ensembl" id="ENSSMRT00000009673.1">
    <property type="protein sequence ID" value="ENSSMRP00000008291.1"/>
    <property type="gene ID" value="ENSSMRG00000006491.1"/>
</dbReference>
<evidence type="ECO:0000256" key="3">
    <source>
        <dbReference type="RuleBase" id="RU363034"/>
    </source>
</evidence>
<dbReference type="PRINTS" id="PR00722">
    <property type="entry name" value="CHYMOTRYPSIN"/>
</dbReference>
<keyword evidence="6" id="KW-1185">Reference proteome</keyword>
<dbReference type="GO" id="GO:0005576">
    <property type="term" value="C:extracellular region"/>
    <property type="evidence" value="ECO:0007669"/>
    <property type="project" value="UniProtKB-ARBA"/>
</dbReference>
<keyword evidence="3" id="KW-0378">Hydrolase</keyword>
<dbReference type="Gene3D" id="2.40.10.10">
    <property type="entry name" value="Trypsin-like serine proteases"/>
    <property type="match status" value="2"/>
</dbReference>
<dbReference type="InterPro" id="IPR001314">
    <property type="entry name" value="Peptidase_S1A"/>
</dbReference>
<dbReference type="InterPro" id="IPR001254">
    <property type="entry name" value="Trypsin_dom"/>
</dbReference>
<name>A0A8D0BHG0_SALMN</name>
<dbReference type="FunFam" id="2.40.10.10:FF:000039">
    <property type="entry name" value="Brain-specific serine protease 4"/>
    <property type="match status" value="1"/>
</dbReference>
<dbReference type="PROSITE" id="PS50240">
    <property type="entry name" value="TRYPSIN_DOM"/>
    <property type="match status" value="1"/>
</dbReference>
<dbReference type="PANTHER" id="PTHR24253:SF170">
    <property type="entry name" value="PEPTIDASE S1 DOMAIN-CONTAINING PROTEIN"/>
    <property type="match status" value="1"/>
</dbReference>
<dbReference type="Pfam" id="PF00089">
    <property type="entry name" value="Trypsin"/>
    <property type="match status" value="1"/>
</dbReference>
<evidence type="ECO:0000313" key="5">
    <source>
        <dbReference type="Ensembl" id="ENSSMRP00000008291.1"/>
    </source>
</evidence>
<accession>A0A8D0BHG0</accession>
<dbReference type="Proteomes" id="UP000694421">
    <property type="component" value="Unplaced"/>
</dbReference>
<proteinExistence type="inferred from homology"/>
<keyword evidence="2" id="KW-1015">Disulfide bond</keyword>
<dbReference type="GeneTree" id="ENSGT00940000162015"/>